<dbReference type="RefSeq" id="YP_009198542.1">
    <property type="nucleotide sequence ID" value="NC_028799.1"/>
</dbReference>
<dbReference type="EMBL" id="KP280062">
    <property type="protein sequence ID" value="AJF40682.1"/>
    <property type="molecule type" value="Genomic_DNA"/>
</dbReference>
<dbReference type="KEGG" id="vg:26625620"/>
<accession>A0A0B5H2K2</accession>
<proteinExistence type="predicted"/>
<dbReference type="GeneID" id="26625620"/>
<gene>
    <name evidence="1" type="ORF">SBVP1_0024</name>
</gene>
<keyword evidence="2" id="KW-1185">Reference proteome</keyword>
<evidence type="ECO:0000313" key="1">
    <source>
        <dbReference type="EMBL" id="AJF40682.1"/>
    </source>
</evidence>
<dbReference type="Proteomes" id="UP000031803">
    <property type="component" value="Segment"/>
</dbReference>
<name>A0A0B5H2K2_9CAUD</name>
<evidence type="ECO:0000313" key="2">
    <source>
        <dbReference type="Proteomes" id="UP000031803"/>
    </source>
</evidence>
<organism evidence="1 2">
    <name type="scientific">Vibrio phage phi 1</name>
    <dbReference type="NCBI Taxonomy" id="1589297"/>
    <lineage>
        <taxon>Viruses</taxon>
        <taxon>Duplodnaviria</taxon>
        <taxon>Heunggongvirae</taxon>
        <taxon>Uroviricota</taxon>
        <taxon>Caudoviricetes</taxon>
        <taxon>Schitoviridae</taxon>
        <taxon>Pacinivirus</taxon>
        <taxon>Pacinivirus phi1</taxon>
    </lineage>
</organism>
<reference evidence="1 2" key="1">
    <citation type="submission" date="2014-12" db="EMBL/GenBank/DDBJ databases">
        <title>Complete genome sequences of three Vibrio cholerae specific bacteriophages.</title>
        <authorList>
            <person name="Bhandare S.G."/>
            <person name="Warry A."/>
            <person name="Emes R.D."/>
            <person name="Hooton S.P.T."/>
            <person name="Barrow P.A."/>
            <person name="Atterbury R.J."/>
        </authorList>
    </citation>
    <scope>NUCLEOTIDE SEQUENCE [LARGE SCALE GENOMIC DNA]</scope>
</reference>
<protein>
    <submittedName>
        <fullName evidence="1">Uncharacterized protein</fullName>
    </submittedName>
</protein>
<sequence>MKLLKTYNGHRVDFTIWYKLGRYCKYRADNKLGYVGIVVGVDKEHWINVNCYKRIPRKINNQQDSLG</sequence>